<name>A0A2T7C352_9POAL</name>
<reference evidence="1 2" key="1">
    <citation type="submission" date="2018-04" db="EMBL/GenBank/DDBJ databases">
        <title>WGS assembly of Panicum hallii var. hallii HAL2.</title>
        <authorList>
            <person name="Lovell J."/>
            <person name="Jenkins J."/>
            <person name="Lowry D."/>
            <person name="Mamidi S."/>
            <person name="Sreedasyam A."/>
            <person name="Weng X."/>
            <person name="Barry K."/>
            <person name="Bonette J."/>
            <person name="Campitelli B."/>
            <person name="Daum C."/>
            <person name="Gordon S."/>
            <person name="Gould B."/>
            <person name="Lipzen A."/>
            <person name="MacQueen A."/>
            <person name="Palacio-Mejia J."/>
            <person name="Plott C."/>
            <person name="Shakirov E."/>
            <person name="Shu S."/>
            <person name="Yoshinaga Y."/>
            <person name="Zane M."/>
            <person name="Rokhsar D."/>
            <person name="Grimwood J."/>
            <person name="Schmutz J."/>
            <person name="Juenger T."/>
        </authorList>
    </citation>
    <scope>NUCLEOTIDE SEQUENCE [LARGE SCALE GENOMIC DNA]</scope>
    <source>
        <strain evidence="2">cv. HAL2</strain>
    </source>
</reference>
<evidence type="ECO:0000313" key="1">
    <source>
        <dbReference type="EMBL" id="PUZ37727.1"/>
    </source>
</evidence>
<sequence>MEGVTCLPSENAPRHSRSTRIDVGWGSCTWRCLWEVLYMATHNGMGAAIDHLERPEADPEKAQLLEQFALMMLATLRHPNIVMSVNACKKPMVWCIVAE</sequence>
<organism evidence="1 2">
    <name type="scientific">Panicum hallii var. hallii</name>
    <dbReference type="NCBI Taxonomy" id="1504633"/>
    <lineage>
        <taxon>Eukaryota</taxon>
        <taxon>Viridiplantae</taxon>
        <taxon>Streptophyta</taxon>
        <taxon>Embryophyta</taxon>
        <taxon>Tracheophyta</taxon>
        <taxon>Spermatophyta</taxon>
        <taxon>Magnoliopsida</taxon>
        <taxon>Liliopsida</taxon>
        <taxon>Poales</taxon>
        <taxon>Poaceae</taxon>
        <taxon>PACMAD clade</taxon>
        <taxon>Panicoideae</taxon>
        <taxon>Panicodae</taxon>
        <taxon>Paniceae</taxon>
        <taxon>Panicinae</taxon>
        <taxon>Panicum</taxon>
        <taxon>Panicum sect. Panicum</taxon>
    </lineage>
</organism>
<dbReference type="Gene3D" id="3.30.200.20">
    <property type="entry name" value="Phosphorylase Kinase, domain 1"/>
    <property type="match status" value="1"/>
</dbReference>
<keyword evidence="2" id="KW-1185">Reference proteome</keyword>
<proteinExistence type="predicted"/>
<dbReference type="EMBL" id="CM009757">
    <property type="protein sequence ID" value="PUZ37727.1"/>
    <property type="molecule type" value="Genomic_DNA"/>
</dbReference>
<accession>A0A2T7C352</accession>
<evidence type="ECO:0000313" key="2">
    <source>
        <dbReference type="Proteomes" id="UP000244336"/>
    </source>
</evidence>
<dbReference type="AlphaFoldDB" id="A0A2T7C352"/>
<dbReference type="OrthoDB" id="4062651at2759"/>
<gene>
    <name evidence="1" type="ORF">GQ55_9G143800</name>
</gene>
<dbReference type="Proteomes" id="UP000244336">
    <property type="component" value="Chromosome 9"/>
</dbReference>
<dbReference type="STRING" id="1504633.A0A2T7C352"/>
<protein>
    <submittedName>
        <fullName evidence="1">Uncharacterized protein</fullName>
    </submittedName>
</protein>
<dbReference type="Gramene" id="PUZ37727">
    <property type="protein sequence ID" value="PUZ37727"/>
    <property type="gene ID" value="GQ55_9G143800"/>
</dbReference>